<protein>
    <submittedName>
        <fullName evidence="2">Uncharacterized protein</fullName>
    </submittedName>
</protein>
<dbReference type="EMBL" id="JANPWB010000009">
    <property type="protein sequence ID" value="KAJ1147750.1"/>
    <property type="molecule type" value="Genomic_DNA"/>
</dbReference>
<accession>A0AAV7R6I4</accession>
<name>A0AAV7R6I4_PLEWA</name>
<proteinExistence type="predicted"/>
<evidence type="ECO:0000313" key="3">
    <source>
        <dbReference type="Proteomes" id="UP001066276"/>
    </source>
</evidence>
<dbReference type="Proteomes" id="UP001066276">
    <property type="component" value="Chromosome 5"/>
</dbReference>
<evidence type="ECO:0000313" key="2">
    <source>
        <dbReference type="EMBL" id="KAJ1147750.1"/>
    </source>
</evidence>
<feature type="region of interest" description="Disordered" evidence="1">
    <location>
        <begin position="1"/>
        <end position="70"/>
    </location>
</feature>
<organism evidence="2 3">
    <name type="scientific">Pleurodeles waltl</name>
    <name type="common">Iberian ribbed newt</name>
    <dbReference type="NCBI Taxonomy" id="8319"/>
    <lineage>
        <taxon>Eukaryota</taxon>
        <taxon>Metazoa</taxon>
        <taxon>Chordata</taxon>
        <taxon>Craniata</taxon>
        <taxon>Vertebrata</taxon>
        <taxon>Euteleostomi</taxon>
        <taxon>Amphibia</taxon>
        <taxon>Batrachia</taxon>
        <taxon>Caudata</taxon>
        <taxon>Salamandroidea</taxon>
        <taxon>Salamandridae</taxon>
        <taxon>Pleurodelinae</taxon>
        <taxon>Pleurodeles</taxon>
    </lineage>
</organism>
<feature type="compositionally biased region" description="Gly residues" evidence="1">
    <location>
        <begin position="1"/>
        <end position="10"/>
    </location>
</feature>
<gene>
    <name evidence="2" type="ORF">NDU88_000609</name>
</gene>
<dbReference type="AlphaFoldDB" id="A0AAV7R6I4"/>
<evidence type="ECO:0000256" key="1">
    <source>
        <dbReference type="SAM" id="MobiDB-lite"/>
    </source>
</evidence>
<keyword evidence="3" id="KW-1185">Reference proteome</keyword>
<sequence length="89" mass="9358">MTGSINGGKGRQPPIGRARDRGRRRNPVTLVPGQSDPLCPAASPFLSSRDASVRRSATRAVPTSRRVTSGAPCVCPAEVHVRAAPGRLM</sequence>
<reference evidence="2" key="1">
    <citation type="journal article" date="2022" name="bioRxiv">
        <title>Sequencing and chromosome-scale assembly of the giantPleurodeles waltlgenome.</title>
        <authorList>
            <person name="Brown T."/>
            <person name="Elewa A."/>
            <person name="Iarovenko S."/>
            <person name="Subramanian E."/>
            <person name="Araus A.J."/>
            <person name="Petzold A."/>
            <person name="Susuki M."/>
            <person name="Suzuki K.-i.T."/>
            <person name="Hayashi T."/>
            <person name="Toyoda A."/>
            <person name="Oliveira C."/>
            <person name="Osipova E."/>
            <person name="Leigh N.D."/>
            <person name="Simon A."/>
            <person name="Yun M.H."/>
        </authorList>
    </citation>
    <scope>NUCLEOTIDE SEQUENCE</scope>
    <source>
        <strain evidence="2">20211129_DDA</strain>
        <tissue evidence="2">Liver</tissue>
    </source>
</reference>
<comment type="caution">
    <text evidence="2">The sequence shown here is derived from an EMBL/GenBank/DDBJ whole genome shotgun (WGS) entry which is preliminary data.</text>
</comment>